<sequence>MADINLILTWIQTVATVFGLAGVLVAVYTLLQSLNQSIMTSIGQISFSAKSMGYFVVKSPGILGLLFGNKPELRRLPTIACLVRAGDNKVYTSAIFDQAPPSSTTVCWVNLYTQFFNQLVLHQQSNSQPSLLHMGIKLEGIESVSDILSKAGSNVQKMKERLKDVLNVENSQDVQEDGDFRVVSSWDSRMRKFSLASRSQTQTWDEESLLPGEELTQDLRLEKESLYASVQRYWLYKNRQLANCVLELDDYKLKTALSKHARAQKFSSADNFQRLITVDQKPCIEVSREELAGLALSLGMCLTVREHNSIEGIGPFGIYISGHRIDMQWRLHISHQHRQADRPTKGSGDSILFAKHMACGSLPFQQSKGLIHCVCVNHEVLHSILKGEHLNIYKRDRHPSSLNYLIHLPAISQLCIYGESYQNSQNPGNKELPLGSIFDITSKDDVSAPREPVSTWPKVVARIAFGGLVPQANNILVDAVQFTVGTRINPCGPECNPGDPCINLVNALANLRSIIDHKARKLNLFGALGRHEILDDSLGSPESTVSETNCLAISNCRHTGALFARYMTLFERLVAMSSHSVVEVYEKCCEIVEIAYQRAVEKEFKEIEARKRREVERQKEGKDSTIKVYCRTPGRDDEDNLAKIVNNVEAKIKYEELVTVEDCANVARCIIAAWAWRVRKLRDLEWREGDSEHMPPTFGRPELDRSAAMADLPSVLALGIL</sequence>
<keyword evidence="3" id="KW-1185">Reference proteome</keyword>
<keyword evidence="1" id="KW-1133">Transmembrane helix</keyword>
<organism evidence="2 3">
    <name type="scientific">Hyaloscypha variabilis (strain UAMH 11265 / GT02V1 / F)</name>
    <name type="common">Meliniomyces variabilis</name>
    <dbReference type="NCBI Taxonomy" id="1149755"/>
    <lineage>
        <taxon>Eukaryota</taxon>
        <taxon>Fungi</taxon>
        <taxon>Dikarya</taxon>
        <taxon>Ascomycota</taxon>
        <taxon>Pezizomycotina</taxon>
        <taxon>Leotiomycetes</taxon>
        <taxon>Helotiales</taxon>
        <taxon>Hyaloscyphaceae</taxon>
        <taxon>Hyaloscypha</taxon>
        <taxon>Hyaloscypha variabilis</taxon>
    </lineage>
</organism>
<name>A0A2J6R7D3_HYAVF</name>
<accession>A0A2J6R7D3</accession>
<gene>
    <name evidence="2" type="ORF">L207DRAFT_570994</name>
</gene>
<feature type="transmembrane region" description="Helical" evidence="1">
    <location>
        <begin position="6"/>
        <end position="31"/>
    </location>
</feature>
<dbReference type="EMBL" id="KZ613954">
    <property type="protein sequence ID" value="PMD34408.1"/>
    <property type="molecule type" value="Genomic_DNA"/>
</dbReference>
<dbReference type="AlphaFoldDB" id="A0A2J6R7D3"/>
<protein>
    <submittedName>
        <fullName evidence="2">Uncharacterized protein</fullName>
    </submittedName>
</protein>
<reference evidence="2 3" key="1">
    <citation type="submission" date="2016-04" db="EMBL/GenBank/DDBJ databases">
        <title>A degradative enzymes factory behind the ericoid mycorrhizal symbiosis.</title>
        <authorList>
            <consortium name="DOE Joint Genome Institute"/>
            <person name="Martino E."/>
            <person name="Morin E."/>
            <person name="Grelet G."/>
            <person name="Kuo A."/>
            <person name="Kohler A."/>
            <person name="Daghino S."/>
            <person name="Barry K."/>
            <person name="Choi C."/>
            <person name="Cichocki N."/>
            <person name="Clum A."/>
            <person name="Copeland A."/>
            <person name="Hainaut M."/>
            <person name="Haridas S."/>
            <person name="Labutti K."/>
            <person name="Lindquist E."/>
            <person name="Lipzen A."/>
            <person name="Khouja H.-R."/>
            <person name="Murat C."/>
            <person name="Ohm R."/>
            <person name="Olson A."/>
            <person name="Spatafora J."/>
            <person name="Veneault-Fourrey C."/>
            <person name="Henrissat B."/>
            <person name="Grigoriev I."/>
            <person name="Martin F."/>
            <person name="Perotto S."/>
        </authorList>
    </citation>
    <scope>NUCLEOTIDE SEQUENCE [LARGE SCALE GENOMIC DNA]</scope>
    <source>
        <strain evidence="2 3">F</strain>
    </source>
</reference>
<dbReference type="OrthoDB" id="5245206at2759"/>
<evidence type="ECO:0000313" key="2">
    <source>
        <dbReference type="EMBL" id="PMD34408.1"/>
    </source>
</evidence>
<evidence type="ECO:0000256" key="1">
    <source>
        <dbReference type="SAM" id="Phobius"/>
    </source>
</evidence>
<proteinExistence type="predicted"/>
<evidence type="ECO:0000313" key="3">
    <source>
        <dbReference type="Proteomes" id="UP000235786"/>
    </source>
</evidence>
<dbReference type="Proteomes" id="UP000235786">
    <property type="component" value="Unassembled WGS sequence"/>
</dbReference>
<keyword evidence="1" id="KW-0812">Transmembrane</keyword>
<keyword evidence="1" id="KW-0472">Membrane</keyword>